<dbReference type="InterPro" id="IPR043130">
    <property type="entry name" value="CDP-OH_PTrfase_TM_dom"/>
</dbReference>
<evidence type="ECO:0000256" key="2">
    <source>
        <dbReference type="ARBA" id="ARBA00004141"/>
    </source>
</evidence>
<comment type="function">
    <text evidence="1">This protein catalyzes the committed step to the synthesis of the acidic phospholipids.</text>
</comment>
<dbReference type="InterPro" id="IPR000462">
    <property type="entry name" value="CDP-OH_P_trans"/>
</dbReference>
<dbReference type="GO" id="GO:0006655">
    <property type="term" value="P:phosphatidylglycerol biosynthetic process"/>
    <property type="evidence" value="ECO:0007669"/>
    <property type="project" value="UniProtKB-UniPathway"/>
</dbReference>
<keyword evidence="10 18" id="KW-1133">Transmembrane helix</keyword>
<evidence type="ECO:0000313" key="20">
    <source>
        <dbReference type="Proteomes" id="UP000632659"/>
    </source>
</evidence>
<keyword evidence="12 18" id="KW-0472">Membrane</keyword>
<evidence type="ECO:0000256" key="11">
    <source>
        <dbReference type="ARBA" id="ARBA00023098"/>
    </source>
</evidence>
<dbReference type="Gene3D" id="1.20.120.1760">
    <property type="match status" value="1"/>
</dbReference>
<dbReference type="PANTHER" id="PTHR14269">
    <property type="entry name" value="CDP-DIACYLGLYCEROL--GLYCEROL-3-PHOSPHATE 3-PHOSPHATIDYLTRANSFERASE-RELATED"/>
    <property type="match status" value="1"/>
</dbReference>
<dbReference type="NCBIfam" id="TIGR00560">
    <property type="entry name" value="pgsA"/>
    <property type="match status" value="1"/>
</dbReference>
<dbReference type="RefSeq" id="WP_093988311.1">
    <property type="nucleotide sequence ID" value="NZ_FYDD01000003.1"/>
</dbReference>
<dbReference type="Pfam" id="PF01066">
    <property type="entry name" value="CDP-OH_P_transf"/>
    <property type="match status" value="1"/>
</dbReference>
<reference evidence="19" key="1">
    <citation type="submission" date="2020-08" db="EMBL/GenBank/DDBJ databases">
        <title>Genome public.</title>
        <authorList>
            <person name="Liu C."/>
            <person name="Sun Q."/>
        </authorList>
    </citation>
    <scope>NUCLEOTIDE SEQUENCE</scope>
    <source>
        <strain evidence="19">NSJ-15</strain>
    </source>
</reference>
<keyword evidence="20" id="KW-1185">Reference proteome</keyword>
<keyword evidence="7" id="KW-0444">Lipid biosynthesis</keyword>
<evidence type="ECO:0000256" key="9">
    <source>
        <dbReference type="ARBA" id="ARBA00022692"/>
    </source>
</evidence>
<dbReference type="InterPro" id="IPR048254">
    <property type="entry name" value="CDP_ALCOHOL_P_TRANSF_CS"/>
</dbReference>
<dbReference type="InterPro" id="IPR050324">
    <property type="entry name" value="CDP-alcohol_PTase-I"/>
</dbReference>
<evidence type="ECO:0000256" key="14">
    <source>
        <dbReference type="ARBA" id="ARBA00023264"/>
    </source>
</evidence>
<comment type="catalytic activity">
    <reaction evidence="15">
        <text>a CDP-1,2-diacyl-sn-glycerol + sn-glycerol 3-phosphate = a 1,2-diacyl-sn-glycero-3-phospho-(1'-sn-glycero-3'-phosphate) + CMP + H(+)</text>
        <dbReference type="Rhea" id="RHEA:12593"/>
        <dbReference type="ChEBI" id="CHEBI:15378"/>
        <dbReference type="ChEBI" id="CHEBI:57597"/>
        <dbReference type="ChEBI" id="CHEBI:58332"/>
        <dbReference type="ChEBI" id="CHEBI:60110"/>
        <dbReference type="ChEBI" id="CHEBI:60377"/>
        <dbReference type="EC" id="2.7.8.5"/>
    </reaction>
</comment>
<keyword evidence="8 17" id="KW-0808">Transferase</keyword>
<evidence type="ECO:0000256" key="10">
    <source>
        <dbReference type="ARBA" id="ARBA00022989"/>
    </source>
</evidence>
<dbReference type="Proteomes" id="UP000632659">
    <property type="component" value="Unassembled WGS sequence"/>
</dbReference>
<comment type="caution">
    <text evidence="19">The sequence shown here is derived from an EMBL/GenBank/DDBJ whole genome shotgun (WGS) entry which is preliminary data.</text>
</comment>
<dbReference type="GO" id="GO:0016020">
    <property type="term" value="C:membrane"/>
    <property type="evidence" value="ECO:0007669"/>
    <property type="project" value="UniProtKB-SubCell"/>
</dbReference>
<dbReference type="GO" id="GO:0008444">
    <property type="term" value="F:CDP-diacylglycerol-glycerol-3-phosphate 3-phosphatidyltransferase activity"/>
    <property type="evidence" value="ECO:0007669"/>
    <property type="project" value="UniProtKB-UniRule"/>
</dbReference>
<keyword evidence="9 18" id="KW-0812">Transmembrane</keyword>
<keyword evidence="13" id="KW-0594">Phospholipid biosynthesis</keyword>
<sequence length="188" mass="20214">MNLPNKLTLLRVILVPFFVAFLLISQIPYHYPLALLVFAVAAITDALDGNIARKHGLVTTFGKFLDPLADKVLVLSALICFISLGVCSPVVVIIVVTREFLVTSLRLVAAADGTVIAASIYGKVKTVVQMVSIVAILLLFSVNEIGNLGLESAIEMTGNILMWITAVVTVISGIDYLVKNRSCINTTK</sequence>
<feature type="transmembrane region" description="Helical" evidence="18">
    <location>
        <begin position="7"/>
        <end position="27"/>
    </location>
</feature>
<evidence type="ECO:0000256" key="5">
    <source>
        <dbReference type="ARBA" id="ARBA00013170"/>
    </source>
</evidence>
<feature type="transmembrane region" description="Helical" evidence="18">
    <location>
        <begin position="72"/>
        <end position="94"/>
    </location>
</feature>
<evidence type="ECO:0000256" key="17">
    <source>
        <dbReference type="RuleBase" id="RU003750"/>
    </source>
</evidence>
<evidence type="ECO:0000256" key="4">
    <source>
        <dbReference type="ARBA" id="ARBA00010441"/>
    </source>
</evidence>
<gene>
    <name evidence="19" type="primary">pgsA</name>
    <name evidence="19" type="ORF">H8702_01995</name>
</gene>
<evidence type="ECO:0000256" key="3">
    <source>
        <dbReference type="ARBA" id="ARBA00005042"/>
    </source>
</evidence>
<keyword evidence="11" id="KW-0443">Lipid metabolism</keyword>
<evidence type="ECO:0000256" key="15">
    <source>
        <dbReference type="ARBA" id="ARBA00048586"/>
    </source>
</evidence>
<dbReference type="AlphaFoldDB" id="A0A8J6NYZ3"/>
<comment type="similarity">
    <text evidence="4 17">Belongs to the CDP-alcohol phosphatidyltransferase class-I family.</text>
</comment>
<evidence type="ECO:0000256" key="8">
    <source>
        <dbReference type="ARBA" id="ARBA00022679"/>
    </source>
</evidence>
<dbReference type="PIRSF" id="PIRSF000847">
    <property type="entry name" value="Phos_ph_gly_syn"/>
    <property type="match status" value="1"/>
</dbReference>
<accession>A0A8J6NYZ3</accession>
<evidence type="ECO:0000256" key="13">
    <source>
        <dbReference type="ARBA" id="ARBA00023209"/>
    </source>
</evidence>
<keyword evidence="14" id="KW-1208">Phospholipid metabolism</keyword>
<feature type="transmembrane region" description="Helical" evidence="18">
    <location>
        <begin position="127"/>
        <end position="148"/>
    </location>
</feature>
<evidence type="ECO:0000256" key="1">
    <source>
        <dbReference type="ARBA" id="ARBA00003973"/>
    </source>
</evidence>
<protein>
    <recommendedName>
        <fullName evidence="6 16">CDP-diacylglycerol--glycerol-3-phosphate 3-phosphatidyltransferase</fullName>
        <ecNumber evidence="5 16">2.7.8.5</ecNumber>
    </recommendedName>
</protein>
<evidence type="ECO:0000313" key="19">
    <source>
        <dbReference type="EMBL" id="MBC8609891.1"/>
    </source>
</evidence>
<comment type="subcellular location">
    <subcellularLocation>
        <location evidence="2">Membrane</location>
        <topology evidence="2">Multi-pass membrane protein</topology>
    </subcellularLocation>
</comment>
<evidence type="ECO:0000256" key="6">
    <source>
        <dbReference type="ARBA" id="ARBA00014944"/>
    </source>
</evidence>
<organism evidence="19 20">
    <name type="scientific">Massiliimalia timonensis</name>
    <dbReference type="NCBI Taxonomy" id="1987501"/>
    <lineage>
        <taxon>Bacteria</taxon>
        <taxon>Bacillati</taxon>
        <taxon>Bacillota</taxon>
        <taxon>Clostridia</taxon>
        <taxon>Eubacteriales</taxon>
        <taxon>Oscillospiraceae</taxon>
        <taxon>Massiliimalia</taxon>
    </lineage>
</organism>
<dbReference type="EC" id="2.7.8.5" evidence="5 16"/>
<evidence type="ECO:0000256" key="7">
    <source>
        <dbReference type="ARBA" id="ARBA00022516"/>
    </source>
</evidence>
<evidence type="ECO:0000256" key="12">
    <source>
        <dbReference type="ARBA" id="ARBA00023136"/>
    </source>
</evidence>
<name>A0A8J6NYZ3_9FIRM</name>
<evidence type="ECO:0000256" key="18">
    <source>
        <dbReference type="SAM" id="Phobius"/>
    </source>
</evidence>
<feature type="transmembrane region" description="Helical" evidence="18">
    <location>
        <begin position="160"/>
        <end position="178"/>
    </location>
</feature>
<dbReference type="UniPathway" id="UPA00084">
    <property type="reaction ID" value="UER00503"/>
</dbReference>
<dbReference type="PANTHER" id="PTHR14269:SF62">
    <property type="entry name" value="CDP-DIACYLGLYCEROL--GLYCEROL-3-PHOSPHATE 3-PHOSPHATIDYLTRANSFERASE 1, CHLOROPLASTIC"/>
    <property type="match status" value="1"/>
</dbReference>
<dbReference type="EMBL" id="JACRTL010000001">
    <property type="protein sequence ID" value="MBC8609891.1"/>
    <property type="molecule type" value="Genomic_DNA"/>
</dbReference>
<dbReference type="InterPro" id="IPR004570">
    <property type="entry name" value="Phosphatidylglycerol_P_synth"/>
</dbReference>
<dbReference type="OrthoDB" id="9796672at2"/>
<comment type="pathway">
    <text evidence="3">Phospholipid metabolism; phosphatidylglycerol biosynthesis; phosphatidylglycerol from CDP-diacylglycerol: step 1/2.</text>
</comment>
<dbReference type="PROSITE" id="PS00379">
    <property type="entry name" value="CDP_ALCOHOL_P_TRANSF"/>
    <property type="match status" value="1"/>
</dbReference>
<proteinExistence type="inferred from homology"/>
<evidence type="ECO:0000256" key="16">
    <source>
        <dbReference type="NCBIfam" id="TIGR00560"/>
    </source>
</evidence>